<evidence type="ECO:0000256" key="2">
    <source>
        <dbReference type="ARBA" id="ARBA00009142"/>
    </source>
</evidence>
<evidence type="ECO:0000256" key="5">
    <source>
        <dbReference type="ARBA" id="ARBA00022692"/>
    </source>
</evidence>
<evidence type="ECO:0000313" key="10">
    <source>
        <dbReference type="Proteomes" id="UP000494222"/>
    </source>
</evidence>
<protein>
    <recommendedName>
        <fullName evidence="8">Probable membrane transporter protein</fullName>
    </recommendedName>
</protein>
<dbReference type="GeneID" id="99790715"/>
<sequence length="300" mass="32165">MEPQYAFHLFDYRPIPACEKGGAIFTPVGHLLRRPREIIVMVSSTGMDPQLTFITILIAFTGVFLISFMKGAFGGGFSIVGIPLLSLVMDPVTAGGMLAPLFIAMDLFALRYWKPSTWSKPDLMLLLPGLVTGIGVGYLTFRVLDHRAIAIVMAAITLIFVGLWLVGGAALTVRPRSRPKAITAGLASGVTTMVAHSGGPPLAMYLLPLGLSKEVYAGTTSMFFTVGNATKAVPWLLLARPTGNVWIVMAVCLCAIPAGVVVGWRLHAKLDQRQVYRACYGLLVAAAVKLLWDGVTGYLA</sequence>
<evidence type="ECO:0000256" key="4">
    <source>
        <dbReference type="ARBA" id="ARBA00022475"/>
    </source>
</evidence>
<evidence type="ECO:0000256" key="1">
    <source>
        <dbReference type="ARBA" id="ARBA00004651"/>
    </source>
</evidence>
<feature type="transmembrane region" description="Helical" evidence="8">
    <location>
        <begin position="93"/>
        <end position="113"/>
    </location>
</feature>
<dbReference type="InterPro" id="IPR002781">
    <property type="entry name" value="TM_pro_TauE-like"/>
</dbReference>
<feature type="transmembrane region" description="Helical" evidence="8">
    <location>
        <begin position="51"/>
        <end position="73"/>
    </location>
</feature>
<evidence type="ECO:0000256" key="3">
    <source>
        <dbReference type="ARBA" id="ARBA00022448"/>
    </source>
</evidence>
<dbReference type="AlphaFoldDB" id="A0A6P2LV15"/>
<keyword evidence="3" id="KW-0813">Transport</keyword>
<proteinExistence type="inferred from homology"/>
<keyword evidence="5 8" id="KW-0812">Transmembrane</keyword>
<dbReference type="EMBL" id="CABVPL010000024">
    <property type="protein sequence ID" value="VWB73357.1"/>
    <property type="molecule type" value="Genomic_DNA"/>
</dbReference>
<gene>
    <name evidence="9" type="ORF">BLA24064_03439</name>
</gene>
<comment type="similarity">
    <text evidence="2 8">Belongs to the 4-toluene sulfonate uptake permease (TSUP) (TC 2.A.102) family.</text>
</comment>
<evidence type="ECO:0000256" key="7">
    <source>
        <dbReference type="ARBA" id="ARBA00023136"/>
    </source>
</evidence>
<name>A0A6P2LV15_9BURK</name>
<evidence type="ECO:0000256" key="8">
    <source>
        <dbReference type="RuleBase" id="RU363041"/>
    </source>
</evidence>
<dbReference type="RefSeq" id="WP_244122130.1">
    <property type="nucleotide sequence ID" value="NZ_CABVPL010000024.1"/>
</dbReference>
<dbReference type="PANTHER" id="PTHR30269:SF37">
    <property type="entry name" value="MEMBRANE TRANSPORTER PROTEIN"/>
    <property type="match status" value="1"/>
</dbReference>
<comment type="subcellular location">
    <subcellularLocation>
        <location evidence="1 8">Cell membrane</location>
        <topology evidence="1 8">Multi-pass membrane protein</topology>
    </subcellularLocation>
</comment>
<dbReference type="PANTHER" id="PTHR30269">
    <property type="entry name" value="TRANSMEMBRANE PROTEIN YFCA"/>
    <property type="match status" value="1"/>
</dbReference>
<dbReference type="InterPro" id="IPR052017">
    <property type="entry name" value="TSUP"/>
</dbReference>
<feature type="transmembrane region" description="Helical" evidence="8">
    <location>
        <begin position="150"/>
        <end position="173"/>
    </location>
</feature>
<dbReference type="Pfam" id="PF01925">
    <property type="entry name" value="TauE"/>
    <property type="match status" value="1"/>
</dbReference>
<feature type="transmembrane region" description="Helical" evidence="8">
    <location>
        <begin position="125"/>
        <end position="144"/>
    </location>
</feature>
<keyword evidence="6 8" id="KW-1133">Transmembrane helix</keyword>
<keyword evidence="4 8" id="KW-1003">Cell membrane</keyword>
<accession>A0A6P2LV15</accession>
<feature type="transmembrane region" description="Helical" evidence="8">
    <location>
        <begin position="245"/>
        <end position="266"/>
    </location>
</feature>
<reference evidence="9 10" key="1">
    <citation type="submission" date="2019-09" db="EMBL/GenBank/DDBJ databases">
        <authorList>
            <person name="Depoorter E."/>
        </authorList>
    </citation>
    <scope>NUCLEOTIDE SEQUENCE [LARGE SCALE GENOMIC DNA]</scope>
    <source>
        <strain evidence="9">LMG 24064</strain>
    </source>
</reference>
<dbReference type="Proteomes" id="UP000494222">
    <property type="component" value="Unassembled WGS sequence"/>
</dbReference>
<organism evidence="9 10">
    <name type="scientific">Burkholderia latens</name>
    <dbReference type="NCBI Taxonomy" id="488446"/>
    <lineage>
        <taxon>Bacteria</taxon>
        <taxon>Pseudomonadati</taxon>
        <taxon>Pseudomonadota</taxon>
        <taxon>Betaproteobacteria</taxon>
        <taxon>Burkholderiales</taxon>
        <taxon>Burkholderiaceae</taxon>
        <taxon>Burkholderia</taxon>
        <taxon>Burkholderia cepacia complex</taxon>
    </lineage>
</organism>
<evidence type="ECO:0000256" key="6">
    <source>
        <dbReference type="ARBA" id="ARBA00022989"/>
    </source>
</evidence>
<dbReference type="GO" id="GO:0005886">
    <property type="term" value="C:plasma membrane"/>
    <property type="evidence" value="ECO:0007669"/>
    <property type="project" value="UniProtKB-SubCell"/>
</dbReference>
<feature type="transmembrane region" description="Helical" evidence="8">
    <location>
        <begin position="185"/>
        <end position="207"/>
    </location>
</feature>
<keyword evidence="7 8" id="KW-0472">Membrane</keyword>
<evidence type="ECO:0000313" key="9">
    <source>
        <dbReference type="EMBL" id="VWB73357.1"/>
    </source>
</evidence>